<comment type="caution">
    <text evidence="7">The sequence shown here is derived from an EMBL/GenBank/DDBJ whole genome shotgun (WGS) entry which is preliminary data.</text>
</comment>
<dbReference type="Gene3D" id="3.90.1150.10">
    <property type="entry name" value="Aspartate Aminotransferase, domain 1"/>
    <property type="match status" value="1"/>
</dbReference>
<evidence type="ECO:0000259" key="6">
    <source>
        <dbReference type="Pfam" id="PF00155"/>
    </source>
</evidence>
<dbReference type="GO" id="GO:0016212">
    <property type="term" value="F:kynurenine-oxoglutarate transaminase activity"/>
    <property type="evidence" value="ECO:0007669"/>
    <property type="project" value="TreeGrafter"/>
</dbReference>
<evidence type="ECO:0000256" key="5">
    <source>
        <dbReference type="ARBA" id="ARBA00022898"/>
    </source>
</evidence>
<dbReference type="GO" id="GO:0009016">
    <property type="term" value="F:succinyldiaminopimelate transaminase activity"/>
    <property type="evidence" value="ECO:0007669"/>
    <property type="project" value="UniProtKB-EC"/>
</dbReference>
<dbReference type="AlphaFoldDB" id="A0A1J5R4Q8"/>
<sequence length="442" mass="48803">MRCFSFRFWGFLPAFSSFPAYFFSNFGRGFPRRDCIPRKTKEKSPTHHFRGVSPLKSGNSILAGYGTTIFETMSRLARQHGAINLGQGFPEGLEPDALLREAARLMNEGPQQYAPMLGLPELRHAVARHARRFYGLEADADTEVMVTSGATEALAACLFGLIEPGDEVVVLEPCYDSYLPILRRAGAVPRLVRLTPPDWSLPRQALAEAFGPRTKLMILNSPMNPTGKVFDAAELAVIADLLQRHDAYCLCDEVYEHQIYDEARHIPLITLPGLRERCLRVGSAGKSFSVTGWKVGYVTAAPALLAMAARAHQYLTFATPPALQGAVAAGLDWDDGYFQGLRRDLQDRRDHLRAGLEAAGLAVLPCRGSYFLTADIRPLGFDDDEAFCRHITEKAGVAAVPLSAFYPGGGTRHLARFCFAKTQDILDVAALRLRQHFRETSS</sequence>
<evidence type="ECO:0000256" key="2">
    <source>
        <dbReference type="ARBA" id="ARBA00007441"/>
    </source>
</evidence>
<evidence type="ECO:0000313" key="7">
    <source>
        <dbReference type="EMBL" id="OIQ90897.1"/>
    </source>
</evidence>
<gene>
    <name evidence="7" type="primary">dapC_1</name>
    <name evidence="7" type="ORF">GALL_271700</name>
</gene>
<dbReference type="InterPro" id="IPR015424">
    <property type="entry name" value="PyrdxlP-dep_Trfase"/>
</dbReference>
<dbReference type="SUPFAM" id="SSF53383">
    <property type="entry name" value="PLP-dependent transferases"/>
    <property type="match status" value="1"/>
</dbReference>
<dbReference type="Gene3D" id="3.40.640.10">
    <property type="entry name" value="Type I PLP-dependent aspartate aminotransferase-like (Major domain)"/>
    <property type="match status" value="1"/>
</dbReference>
<accession>A0A1J5R4Q8</accession>
<comment type="cofactor">
    <cofactor evidence="1">
        <name>pyridoxal 5'-phosphate</name>
        <dbReference type="ChEBI" id="CHEBI:597326"/>
    </cofactor>
</comment>
<protein>
    <submittedName>
        <fullName evidence="7">Putative N-succinyldiaminopimelate aminotransferase DapC</fullName>
        <ecNumber evidence="7">2.6.1.17</ecNumber>
    </submittedName>
</protein>
<dbReference type="PANTHER" id="PTHR43807">
    <property type="entry name" value="FI04487P"/>
    <property type="match status" value="1"/>
</dbReference>
<feature type="domain" description="Aminotransferase class I/classII large" evidence="6">
    <location>
        <begin position="83"/>
        <end position="430"/>
    </location>
</feature>
<dbReference type="InterPro" id="IPR015421">
    <property type="entry name" value="PyrdxlP-dep_Trfase_major"/>
</dbReference>
<dbReference type="GO" id="GO:0030170">
    <property type="term" value="F:pyridoxal phosphate binding"/>
    <property type="evidence" value="ECO:0007669"/>
    <property type="project" value="InterPro"/>
</dbReference>
<dbReference type="InterPro" id="IPR015422">
    <property type="entry name" value="PyrdxlP-dep_Trfase_small"/>
</dbReference>
<dbReference type="NCBIfam" id="NF006488">
    <property type="entry name" value="PRK08912.1"/>
    <property type="match status" value="1"/>
</dbReference>
<dbReference type="FunFam" id="3.40.640.10:FF:000024">
    <property type="entry name" value="Kynurenine--oxoglutarate transaminase 3"/>
    <property type="match status" value="1"/>
</dbReference>
<evidence type="ECO:0000256" key="1">
    <source>
        <dbReference type="ARBA" id="ARBA00001933"/>
    </source>
</evidence>
<dbReference type="InterPro" id="IPR051326">
    <property type="entry name" value="Kynurenine-oxoglutarate_AT"/>
</dbReference>
<keyword evidence="4 7" id="KW-0808">Transferase</keyword>
<keyword evidence="5" id="KW-0663">Pyridoxal phosphate</keyword>
<comment type="similarity">
    <text evidence="2">Belongs to the class-I pyridoxal-phosphate-dependent aminotransferase family.</text>
</comment>
<dbReference type="EMBL" id="MLJW01000276">
    <property type="protein sequence ID" value="OIQ90897.1"/>
    <property type="molecule type" value="Genomic_DNA"/>
</dbReference>
<evidence type="ECO:0000256" key="4">
    <source>
        <dbReference type="ARBA" id="ARBA00022679"/>
    </source>
</evidence>
<organism evidence="7">
    <name type="scientific">mine drainage metagenome</name>
    <dbReference type="NCBI Taxonomy" id="410659"/>
    <lineage>
        <taxon>unclassified sequences</taxon>
        <taxon>metagenomes</taxon>
        <taxon>ecological metagenomes</taxon>
    </lineage>
</organism>
<keyword evidence="3 7" id="KW-0032">Aminotransferase</keyword>
<dbReference type="PANTHER" id="PTHR43807:SF20">
    <property type="entry name" value="FI04487P"/>
    <property type="match status" value="1"/>
</dbReference>
<dbReference type="InterPro" id="IPR004839">
    <property type="entry name" value="Aminotransferase_I/II_large"/>
</dbReference>
<dbReference type="EC" id="2.6.1.17" evidence="7"/>
<proteinExistence type="inferred from homology"/>
<dbReference type="CDD" id="cd00609">
    <property type="entry name" value="AAT_like"/>
    <property type="match status" value="1"/>
</dbReference>
<name>A0A1J5R4Q8_9ZZZZ</name>
<evidence type="ECO:0000256" key="3">
    <source>
        <dbReference type="ARBA" id="ARBA00022576"/>
    </source>
</evidence>
<dbReference type="Pfam" id="PF00155">
    <property type="entry name" value="Aminotran_1_2"/>
    <property type="match status" value="1"/>
</dbReference>
<reference evidence="7" key="1">
    <citation type="submission" date="2016-10" db="EMBL/GenBank/DDBJ databases">
        <title>Sequence of Gallionella enrichment culture.</title>
        <authorList>
            <person name="Poehlein A."/>
            <person name="Muehling M."/>
            <person name="Daniel R."/>
        </authorList>
    </citation>
    <scope>NUCLEOTIDE SEQUENCE</scope>
</reference>
<dbReference type="GO" id="GO:0005737">
    <property type="term" value="C:cytoplasm"/>
    <property type="evidence" value="ECO:0007669"/>
    <property type="project" value="TreeGrafter"/>
</dbReference>